<evidence type="ECO:0000256" key="4">
    <source>
        <dbReference type="PROSITE-ProRule" id="PRU00134"/>
    </source>
</evidence>
<organism evidence="6 7">
    <name type="scientific">Cerrena zonata</name>
    <dbReference type="NCBI Taxonomy" id="2478898"/>
    <lineage>
        <taxon>Eukaryota</taxon>
        <taxon>Fungi</taxon>
        <taxon>Dikarya</taxon>
        <taxon>Basidiomycota</taxon>
        <taxon>Agaricomycotina</taxon>
        <taxon>Agaricomycetes</taxon>
        <taxon>Polyporales</taxon>
        <taxon>Cerrenaceae</taxon>
        <taxon>Cerrena</taxon>
    </lineage>
</organism>
<dbReference type="Proteomes" id="UP001385951">
    <property type="component" value="Unassembled WGS sequence"/>
</dbReference>
<reference evidence="6 7" key="1">
    <citation type="submission" date="2022-09" db="EMBL/GenBank/DDBJ databases">
        <authorList>
            <person name="Palmer J.M."/>
        </authorList>
    </citation>
    <scope>NUCLEOTIDE SEQUENCE [LARGE SCALE GENOMIC DNA]</scope>
    <source>
        <strain evidence="6 7">DSM 7382</strain>
    </source>
</reference>
<proteinExistence type="predicted"/>
<accession>A0AAW0GC04</accession>
<evidence type="ECO:0000313" key="7">
    <source>
        <dbReference type="Proteomes" id="UP001385951"/>
    </source>
</evidence>
<keyword evidence="1" id="KW-0479">Metal-binding</keyword>
<evidence type="ECO:0000313" key="6">
    <source>
        <dbReference type="EMBL" id="KAK7690431.1"/>
    </source>
</evidence>
<keyword evidence="7" id="KW-1185">Reference proteome</keyword>
<evidence type="ECO:0000259" key="5">
    <source>
        <dbReference type="PROSITE" id="PS50865"/>
    </source>
</evidence>
<dbReference type="SUPFAM" id="SSF144232">
    <property type="entry name" value="HIT/MYND zinc finger-like"/>
    <property type="match status" value="1"/>
</dbReference>
<dbReference type="EMBL" id="JASBNA010000006">
    <property type="protein sequence ID" value="KAK7690431.1"/>
    <property type="molecule type" value="Genomic_DNA"/>
</dbReference>
<dbReference type="AlphaFoldDB" id="A0AAW0GC04"/>
<dbReference type="Pfam" id="PF01753">
    <property type="entry name" value="zf-MYND"/>
    <property type="match status" value="1"/>
</dbReference>
<keyword evidence="3" id="KW-0862">Zinc</keyword>
<protein>
    <recommendedName>
        <fullName evidence="5">MYND-type domain-containing protein</fullName>
    </recommendedName>
</protein>
<sequence>MLDLINPTPPISSAYAALKKPFGKCCSRRQFQIMESWDANEHRIRWRVISEPTVGLPPGIPDSILNHIRNQGHDKPSHLNQMGVYLVQRIACDREVDAAFAYALQKMHFNPRPWAGQVSKMQARWRMDTWNRHVDEYISMGNDQRSKLEIELAAKVGINGGPLYKHCESLGCDRHEKRDVERMRGCGGCKAIFYCSETCQTFDWKRHKTKCKEGFT</sequence>
<gene>
    <name evidence="6" type="ORF">QCA50_005529</name>
</gene>
<dbReference type="PROSITE" id="PS50865">
    <property type="entry name" value="ZF_MYND_2"/>
    <property type="match status" value="1"/>
</dbReference>
<name>A0AAW0GC04_9APHY</name>
<dbReference type="Gene3D" id="6.10.140.2220">
    <property type="match status" value="1"/>
</dbReference>
<keyword evidence="2 4" id="KW-0863">Zinc-finger</keyword>
<evidence type="ECO:0000256" key="3">
    <source>
        <dbReference type="ARBA" id="ARBA00022833"/>
    </source>
</evidence>
<dbReference type="InterPro" id="IPR002893">
    <property type="entry name" value="Znf_MYND"/>
</dbReference>
<comment type="caution">
    <text evidence="6">The sequence shown here is derived from an EMBL/GenBank/DDBJ whole genome shotgun (WGS) entry which is preliminary data.</text>
</comment>
<dbReference type="GO" id="GO:0008270">
    <property type="term" value="F:zinc ion binding"/>
    <property type="evidence" value="ECO:0007669"/>
    <property type="project" value="UniProtKB-KW"/>
</dbReference>
<evidence type="ECO:0000256" key="2">
    <source>
        <dbReference type="ARBA" id="ARBA00022771"/>
    </source>
</evidence>
<evidence type="ECO:0000256" key="1">
    <source>
        <dbReference type="ARBA" id="ARBA00022723"/>
    </source>
</evidence>
<feature type="domain" description="MYND-type" evidence="5">
    <location>
        <begin position="169"/>
        <end position="211"/>
    </location>
</feature>